<dbReference type="RefSeq" id="WP_188073501.1">
    <property type="nucleotide sequence ID" value="NZ_BSPS01000035.1"/>
</dbReference>
<dbReference type="PROSITE" id="PS51257">
    <property type="entry name" value="PROKAR_LIPOPROTEIN"/>
    <property type="match status" value="1"/>
</dbReference>
<dbReference type="Proteomes" id="UP000571950">
    <property type="component" value="Unassembled WGS sequence"/>
</dbReference>
<proteinExistence type="predicted"/>
<sequence length="163" mass="17720">MVGRFLSGRAAVIAAMMIGAVLLSSCTRQVAAPEPPPPVSAEPPPVRPTQPDLEAVWHVRSGLNVGALSCRGEYDALADAYNRLLEQHETLLAEAYRFEEGRLSQSELDRHLTQIYNHFANQRSAQLFCRTAQTVLNHALASDAAVFSVSAPGWLADLNLALQ</sequence>
<dbReference type="EMBL" id="JACIDT010000020">
    <property type="protein sequence ID" value="MBB3928215.1"/>
    <property type="molecule type" value="Genomic_DNA"/>
</dbReference>
<protein>
    <recommendedName>
        <fullName evidence="4">Lipoprotein</fullName>
    </recommendedName>
</protein>
<gene>
    <name evidence="2" type="ORF">GGR43_003957</name>
</gene>
<dbReference type="AlphaFoldDB" id="A0A7W6FRM9"/>
<organism evidence="2 3">
    <name type="scientific">Sphingobium jiangsuense</name>
    <dbReference type="NCBI Taxonomy" id="870476"/>
    <lineage>
        <taxon>Bacteria</taxon>
        <taxon>Pseudomonadati</taxon>
        <taxon>Pseudomonadota</taxon>
        <taxon>Alphaproteobacteria</taxon>
        <taxon>Sphingomonadales</taxon>
        <taxon>Sphingomonadaceae</taxon>
        <taxon>Sphingobium</taxon>
    </lineage>
</organism>
<feature type="signal peptide" evidence="1">
    <location>
        <begin position="1"/>
        <end position="31"/>
    </location>
</feature>
<feature type="chain" id="PRO_5030933203" description="Lipoprotein" evidence="1">
    <location>
        <begin position="32"/>
        <end position="163"/>
    </location>
</feature>
<evidence type="ECO:0000313" key="2">
    <source>
        <dbReference type="EMBL" id="MBB3928215.1"/>
    </source>
</evidence>
<keyword evidence="3" id="KW-1185">Reference proteome</keyword>
<keyword evidence="1" id="KW-0732">Signal</keyword>
<name>A0A7W6FRM9_9SPHN</name>
<comment type="caution">
    <text evidence="2">The sequence shown here is derived from an EMBL/GenBank/DDBJ whole genome shotgun (WGS) entry which is preliminary data.</text>
</comment>
<evidence type="ECO:0000256" key="1">
    <source>
        <dbReference type="SAM" id="SignalP"/>
    </source>
</evidence>
<evidence type="ECO:0008006" key="4">
    <source>
        <dbReference type="Google" id="ProtNLM"/>
    </source>
</evidence>
<evidence type="ECO:0000313" key="3">
    <source>
        <dbReference type="Proteomes" id="UP000571950"/>
    </source>
</evidence>
<reference evidence="2 3" key="1">
    <citation type="submission" date="2020-08" db="EMBL/GenBank/DDBJ databases">
        <title>Genomic Encyclopedia of Type Strains, Phase IV (KMG-IV): sequencing the most valuable type-strain genomes for metagenomic binning, comparative biology and taxonomic classification.</title>
        <authorList>
            <person name="Goeker M."/>
        </authorList>
    </citation>
    <scope>NUCLEOTIDE SEQUENCE [LARGE SCALE GENOMIC DNA]</scope>
    <source>
        <strain evidence="2 3">DSM 26189</strain>
    </source>
</reference>
<accession>A0A7W6FRM9</accession>